<dbReference type="SUPFAM" id="SSF103515">
    <property type="entry name" value="Autotransporter"/>
    <property type="match status" value="1"/>
</dbReference>
<dbReference type="Pfam" id="PF03797">
    <property type="entry name" value="Autotransporter"/>
    <property type="match status" value="1"/>
</dbReference>
<reference evidence="2 3" key="1">
    <citation type="submission" date="2020-03" db="EMBL/GenBank/DDBJ databases">
        <title>The genome sequence of Microvirga sp. c23x22.</title>
        <authorList>
            <person name="Zhang X."/>
        </authorList>
    </citation>
    <scope>NUCLEOTIDE SEQUENCE [LARGE SCALE GENOMIC DNA]</scope>
    <source>
        <strain evidence="3">c23x22</strain>
    </source>
</reference>
<keyword evidence="3" id="KW-1185">Reference proteome</keyword>
<evidence type="ECO:0000259" key="1">
    <source>
        <dbReference type="Pfam" id="PF03797"/>
    </source>
</evidence>
<protein>
    <submittedName>
        <fullName evidence="2">Autotransporter domain-containing protein</fullName>
    </submittedName>
</protein>
<accession>A0ABX0VDG7</accession>
<organism evidence="2 3">
    <name type="scientific">Microvirga terricola</name>
    <dbReference type="NCBI Taxonomy" id="2719797"/>
    <lineage>
        <taxon>Bacteria</taxon>
        <taxon>Pseudomonadati</taxon>
        <taxon>Pseudomonadota</taxon>
        <taxon>Alphaproteobacteria</taxon>
        <taxon>Hyphomicrobiales</taxon>
        <taxon>Methylobacteriaceae</taxon>
        <taxon>Microvirga</taxon>
    </lineage>
</organism>
<proteinExistence type="predicted"/>
<evidence type="ECO:0000313" key="3">
    <source>
        <dbReference type="Proteomes" id="UP000707352"/>
    </source>
</evidence>
<comment type="caution">
    <text evidence="2">The sequence shown here is derived from an EMBL/GenBank/DDBJ whole genome shotgun (WGS) entry which is preliminary data.</text>
</comment>
<name>A0ABX0VDG7_9HYPH</name>
<sequence>MAYWFRVVATEWNATGVGSLGSVGSVGSLGSVGPVGSVGSVLRVSEDVPLTVKGLIGWRRAFGDVAPQALLAFTGGASAFTVTGTPIDRAALVAEAGLDWRASEAISLGVAYAGQIGSQAQNHTVMGNFVWRFGTR</sequence>
<dbReference type="EMBL" id="JAATJS010000004">
    <property type="protein sequence ID" value="NIX77501.1"/>
    <property type="molecule type" value="Genomic_DNA"/>
</dbReference>
<feature type="domain" description="Autotransporter" evidence="1">
    <location>
        <begin position="46"/>
        <end position="112"/>
    </location>
</feature>
<dbReference type="InterPro" id="IPR036709">
    <property type="entry name" value="Autotransporte_beta_dom_sf"/>
</dbReference>
<dbReference type="Gene3D" id="2.40.128.130">
    <property type="entry name" value="Autotransporter beta-domain"/>
    <property type="match status" value="1"/>
</dbReference>
<gene>
    <name evidence="2" type="ORF">HB375_12910</name>
</gene>
<evidence type="ECO:0000313" key="2">
    <source>
        <dbReference type="EMBL" id="NIX77501.1"/>
    </source>
</evidence>
<dbReference type="InterPro" id="IPR005546">
    <property type="entry name" value="Autotransporte_beta"/>
</dbReference>
<dbReference type="Proteomes" id="UP000707352">
    <property type="component" value="Unassembled WGS sequence"/>
</dbReference>